<proteinExistence type="predicted"/>
<sequence>MFDRDVDGGLALAELCARFALFAPLAEPAFALGVRFAGFADLRFAGLAGANTDPQTSVIAETVARRIFFAEFARARL</sequence>
<dbReference type="Proteomes" id="UP000295696">
    <property type="component" value="Unassembled WGS sequence"/>
</dbReference>
<evidence type="ECO:0000313" key="2">
    <source>
        <dbReference type="Proteomes" id="UP000295696"/>
    </source>
</evidence>
<accession>A0A4R3IPX0</accession>
<name>A0A4R3IPX0_9RHOB</name>
<organism evidence="1 2">
    <name type="scientific">Primorskyibacter sedentarius</name>
    <dbReference type="NCBI Taxonomy" id="745311"/>
    <lineage>
        <taxon>Bacteria</taxon>
        <taxon>Pseudomonadati</taxon>
        <taxon>Pseudomonadota</taxon>
        <taxon>Alphaproteobacteria</taxon>
        <taxon>Rhodobacterales</taxon>
        <taxon>Roseobacteraceae</taxon>
        <taxon>Primorskyibacter</taxon>
    </lineage>
</organism>
<dbReference type="AlphaFoldDB" id="A0A4R3IPX0"/>
<reference evidence="1 2" key="1">
    <citation type="submission" date="2019-03" db="EMBL/GenBank/DDBJ databases">
        <title>Genomic Encyclopedia of Type Strains, Phase IV (KMG-IV): sequencing the most valuable type-strain genomes for metagenomic binning, comparative biology and taxonomic classification.</title>
        <authorList>
            <person name="Goeker M."/>
        </authorList>
    </citation>
    <scope>NUCLEOTIDE SEQUENCE [LARGE SCALE GENOMIC DNA]</scope>
    <source>
        <strain evidence="1 2">DSM 104836</strain>
    </source>
</reference>
<gene>
    <name evidence="1" type="ORF">EDD52_1396</name>
</gene>
<keyword evidence="2" id="KW-1185">Reference proteome</keyword>
<protein>
    <submittedName>
        <fullName evidence="1">Uncharacterized protein</fullName>
    </submittedName>
</protein>
<evidence type="ECO:0000313" key="1">
    <source>
        <dbReference type="EMBL" id="TCS52246.1"/>
    </source>
</evidence>
<dbReference type="EMBL" id="SLZU01000039">
    <property type="protein sequence ID" value="TCS52246.1"/>
    <property type="molecule type" value="Genomic_DNA"/>
</dbReference>
<comment type="caution">
    <text evidence="1">The sequence shown here is derived from an EMBL/GenBank/DDBJ whole genome shotgun (WGS) entry which is preliminary data.</text>
</comment>